<comment type="caution">
    <text evidence="2">The sequence shown here is derived from an EMBL/GenBank/DDBJ whole genome shotgun (WGS) entry which is preliminary data.</text>
</comment>
<dbReference type="RefSeq" id="WP_241293472.1">
    <property type="nucleotide sequence ID" value="NZ_JAKZGR010000005.1"/>
</dbReference>
<evidence type="ECO:0000313" key="3">
    <source>
        <dbReference type="Proteomes" id="UP001595766"/>
    </source>
</evidence>
<feature type="transmembrane region" description="Helical" evidence="1">
    <location>
        <begin position="165"/>
        <end position="185"/>
    </location>
</feature>
<organism evidence="2 3">
    <name type="scientific">Belliella kenyensis</name>
    <dbReference type="NCBI Taxonomy" id="1472724"/>
    <lineage>
        <taxon>Bacteria</taxon>
        <taxon>Pseudomonadati</taxon>
        <taxon>Bacteroidota</taxon>
        <taxon>Cytophagia</taxon>
        <taxon>Cytophagales</taxon>
        <taxon>Cyclobacteriaceae</taxon>
        <taxon>Belliella</taxon>
    </lineage>
</organism>
<proteinExistence type="predicted"/>
<keyword evidence="1" id="KW-0812">Transmembrane</keyword>
<dbReference type="Proteomes" id="UP001595766">
    <property type="component" value="Unassembled WGS sequence"/>
</dbReference>
<feature type="transmembrane region" description="Helical" evidence="1">
    <location>
        <begin position="42"/>
        <end position="61"/>
    </location>
</feature>
<sequence>MKELAQVYRNLNLLSIDVVCGSLAGMYLFAHLLRTPLSKEVYLLLALVVWLIYTLDHLLDARYANNIPSTARHAFHLKYSKVLWGMVFLVSSVVLSLLILCDGLQVLILPGILAGIVIALPLLISQFWLKKLSFLKELIIAIGYVVGISQAPIIMHNGLIPQETYYIAGLYTLVAYVNLLMLSFADKETDKNDGFEAITTWLNAANLKALINGIFLITCLLALVLFVFLRSYFHIYTSLLLLIFMIHLRLFYSKNRSIYQKRLLTEASFVLPALLVFF</sequence>
<keyword evidence="3" id="KW-1185">Reference proteome</keyword>
<protein>
    <recommendedName>
        <fullName evidence="4">UbiA prenyltransferase family protein</fullName>
    </recommendedName>
</protein>
<gene>
    <name evidence="2" type="ORF">ACFOUP_13765</name>
</gene>
<reference evidence="3" key="1">
    <citation type="journal article" date="2019" name="Int. J. Syst. Evol. Microbiol.">
        <title>The Global Catalogue of Microorganisms (GCM) 10K type strain sequencing project: providing services to taxonomists for standard genome sequencing and annotation.</title>
        <authorList>
            <consortium name="The Broad Institute Genomics Platform"/>
            <consortium name="The Broad Institute Genome Sequencing Center for Infectious Disease"/>
            <person name="Wu L."/>
            <person name="Ma J."/>
        </authorList>
    </citation>
    <scope>NUCLEOTIDE SEQUENCE [LARGE SCALE GENOMIC DNA]</scope>
    <source>
        <strain evidence="3">CECT 8551</strain>
    </source>
</reference>
<feature type="transmembrane region" description="Helical" evidence="1">
    <location>
        <begin position="138"/>
        <end position="159"/>
    </location>
</feature>
<name>A0ABV8EMQ6_9BACT</name>
<keyword evidence="1" id="KW-1133">Transmembrane helix</keyword>
<evidence type="ECO:0000313" key="2">
    <source>
        <dbReference type="EMBL" id="MFC3977447.1"/>
    </source>
</evidence>
<feature type="transmembrane region" description="Helical" evidence="1">
    <location>
        <begin position="106"/>
        <end position="129"/>
    </location>
</feature>
<feature type="transmembrane region" description="Helical" evidence="1">
    <location>
        <begin position="12"/>
        <end position="30"/>
    </location>
</feature>
<evidence type="ECO:0008006" key="4">
    <source>
        <dbReference type="Google" id="ProtNLM"/>
    </source>
</evidence>
<keyword evidence="1" id="KW-0472">Membrane</keyword>
<feature type="transmembrane region" description="Helical" evidence="1">
    <location>
        <begin position="209"/>
        <end position="229"/>
    </location>
</feature>
<evidence type="ECO:0000256" key="1">
    <source>
        <dbReference type="SAM" id="Phobius"/>
    </source>
</evidence>
<feature type="transmembrane region" description="Helical" evidence="1">
    <location>
        <begin position="82"/>
        <end position="100"/>
    </location>
</feature>
<dbReference type="EMBL" id="JBHSAV010000057">
    <property type="protein sequence ID" value="MFC3977447.1"/>
    <property type="molecule type" value="Genomic_DNA"/>
</dbReference>
<accession>A0ABV8EMQ6</accession>
<feature type="transmembrane region" description="Helical" evidence="1">
    <location>
        <begin position="235"/>
        <end position="252"/>
    </location>
</feature>